<dbReference type="InterPro" id="IPR029442">
    <property type="entry name" value="GyrI-like"/>
</dbReference>
<proteinExistence type="predicted"/>
<dbReference type="InterPro" id="IPR010499">
    <property type="entry name" value="AraC_E-bd"/>
</dbReference>
<dbReference type="RefSeq" id="WP_343844942.1">
    <property type="nucleotide sequence ID" value="NZ_BAAAEI010000012.1"/>
</dbReference>
<dbReference type="InterPro" id="IPR011256">
    <property type="entry name" value="Reg_factor_effector_dom_sf"/>
</dbReference>
<dbReference type="InterPro" id="IPR020449">
    <property type="entry name" value="Tscrpt_reg_AraC-type_HTH"/>
</dbReference>
<dbReference type="SUPFAM" id="SSF55136">
    <property type="entry name" value="Probable bacterial effector-binding domain"/>
    <property type="match status" value="1"/>
</dbReference>
<dbReference type="InterPro" id="IPR018060">
    <property type="entry name" value="HTH_AraC"/>
</dbReference>
<accession>A0ABN0X8F4</accession>
<evidence type="ECO:0000256" key="3">
    <source>
        <dbReference type="ARBA" id="ARBA00023163"/>
    </source>
</evidence>
<evidence type="ECO:0000259" key="4">
    <source>
        <dbReference type="PROSITE" id="PS01124"/>
    </source>
</evidence>
<keyword evidence="2" id="KW-0238">DNA-binding</keyword>
<dbReference type="Pfam" id="PF12833">
    <property type="entry name" value="HTH_18"/>
    <property type="match status" value="1"/>
</dbReference>
<keyword evidence="1" id="KW-0805">Transcription regulation</keyword>
<dbReference type="Gene3D" id="3.20.80.10">
    <property type="entry name" value="Regulatory factor, effector binding domain"/>
    <property type="match status" value="1"/>
</dbReference>
<gene>
    <name evidence="5" type="ORF">GCM10009092_22350</name>
</gene>
<evidence type="ECO:0000313" key="6">
    <source>
        <dbReference type="Proteomes" id="UP001501757"/>
    </source>
</evidence>
<evidence type="ECO:0000256" key="1">
    <source>
        <dbReference type="ARBA" id="ARBA00023015"/>
    </source>
</evidence>
<name>A0ABN0X8F4_9ALTE</name>
<evidence type="ECO:0000256" key="2">
    <source>
        <dbReference type="ARBA" id="ARBA00023125"/>
    </source>
</evidence>
<dbReference type="SUPFAM" id="SSF46689">
    <property type="entry name" value="Homeodomain-like"/>
    <property type="match status" value="2"/>
</dbReference>
<dbReference type="InterPro" id="IPR050908">
    <property type="entry name" value="SmbC-like"/>
</dbReference>
<organism evidence="5 6">
    <name type="scientific">Bowmanella denitrificans</name>
    <dbReference type="NCBI Taxonomy" id="366582"/>
    <lineage>
        <taxon>Bacteria</taxon>
        <taxon>Pseudomonadati</taxon>
        <taxon>Pseudomonadota</taxon>
        <taxon>Gammaproteobacteria</taxon>
        <taxon>Alteromonadales</taxon>
        <taxon>Alteromonadaceae</taxon>
        <taxon>Bowmanella</taxon>
    </lineage>
</organism>
<sequence>MSRDIHTDRINRVIRYIENNLDADLDVDRLADIACYSKFHFHRLFCAAFGEGVYAFKKRLLLERSVKHLLHSSDSLTEIAFKCGYDNQASFHKAFKKQFCCTPSQVRKLVVHIGNHAIQPIPTRSIDMQPDIVELPDMPVICARAFGTYAQAAPQAWAKIMKFAYSNRLMNSQVRLFGIPRDDPNLTQPDRIRYDACLDINADLGGTTDVSQHVIEGGRYLKFLHRGAHEKLSETYTSIFHQWLPESNYKLRDVPVFELYLNRDPRKTKPQNLKTEIYIPVE</sequence>
<dbReference type="SMART" id="SM00342">
    <property type="entry name" value="HTH_ARAC"/>
    <property type="match status" value="1"/>
</dbReference>
<dbReference type="InterPro" id="IPR009057">
    <property type="entry name" value="Homeodomain-like_sf"/>
</dbReference>
<dbReference type="PANTHER" id="PTHR40055:SF1">
    <property type="entry name" value="TRANSCRIPTIONAL REGULATOR YGIV-RELATED"/>
    <property type="match status" value="1"/>
</dbReference>
<dbReference type="PANTHER" id="PTHR40055">
    <property type="entry name" value="TRANSCRIPTIONAL REGULATOR YGIV-RELATED"/>
    <property type="match status" value="1"/>
</dbReference>
<reference evidence="5 6" key="1">
    <citation type="journal article" date="2019" name="Int. J. Syst. Evol. Microbiol.">
        <title>The Global Catalogue of Microorganisms (GCM) 10K type strain sequencing project: providing services to taxonomists for standard genome sequencing and annotation.</title>
        <authorList>
            <consortium name="The Broad Institute Genomics Platform"/>
            <consortium name="The Broad Institute Genome Sequencing Center for Infectious Disease"/>
            <person name="Wu L."/>
            <person name="Ma J."/>
        </authorList>
    </citation>
    <scope>NUCLEOTIDE SEQUENCE [LARGE SCALE GENOMIC DNA]</scope>
    <source>
        <strain evidence="5 6">JCM 13378</strain>
    </source>
</reference>
<comment type="caution">
    <text evidence="5">The sequence shown here is derived from an EMBL/GenBank/DDBJ whole genome shotgun (WGS) entry which is preliminary data.</text>
</comment>
<evidence type="ECO:0000313" key="5">
    <source>
        <dbReference type="EMBL" id="GAA0357660.1"/>
    </source>
</evidence>
<dbReference type="Proteomes" id="UP001501757">
    <property type="component" value="Unassembled WGS sequence"/>
</dbReference>
<dbReference type="Pfam" id="PF06445">
    <property type="entry name" value="GyrI-like"/>
    <property type="match status" value="1"/>
</dbReference>
<keyword evidence="3" id="KW-0804">Transcription</keyword>
<dbReference type="Gene3D" id="1.10.10.60">
    <property type="entry name" value="Homeodomain-like"/>
    <property type="match status" value="2"/>
</dbReference>
<protein>
    <submittedName>
        <fullName evidence="5">AraC family transcriptional regulator</fullName>
    </submittedName>
</protein>
<dbReference type="SMART" id="SM00871">
    <property type="entry name" value="AraC_E_bind"/>
    <property type="match status" value="1"/>
</dbReference>
<dbReference type="PRINTS" id="PR00032">
    <property type="entry name" value="HTHARAC"/>
</dbReference>
<feature type="domain" description="HTH araC/xylS-type" evidence="4">
    <location>
        <begin position="11"/>
        <end position="109"/>
    </location>
</feature>
<dbReference type="PROSITE" id="PS01124">
    <property type="entry name" value="HTH_ARAC_FAMILY_2"/>
    <property type="match status" value="1"/>
</dbReference>
<dbReference type="EMBL" id="BAAAEI010000012">
    <property type="protein sequence ID" value="GAA0357660.1"/>
    <property type="molecule type" value="Genomic_DNA"/>
</dbReference>
<keyword evidence="6" id="KW-1185">Reference proteome</keyword>